<dbReference type="GO" id="GO:0007165">
    <property type="term" value="P:signal transduction"/>
    <property type="evidence" value="ECO:0007669"/>
    <property type="project" value="InterPro"/>
</dbReference>
<dbReference type="AlphaFoldDB" id="A0A210QZE3"/>
<dbReference type="InterPro" id="IPR000157">
    <property type="entry name" value="TIR_dom"/>
</dbReference>
<dbReference type="SUPFAM" id="SSF52058">
    <property type="entry name" value="L domain-like"/>
    <property type="match status" value="1"/>
</dbReference>
<evidence type="ECO:0000313" key="8">
    <source>
        <dbReference type="EMBL" id="OWF54035.1"/>
    </source>
</evidence>
<protein>
    <submittedName>
        <fullName evidence="8">Slit-like 1 protein</fullName>
    </submittedName>
</protein>
<sequence length="736" mass="84023">MENKFSSNAFFLSKYFALTTLMAVALTSGQSFRFVPSMGTPKEHLLCPTWCQNDTYCDRCCACHSKPEWDDNKTSYLRKVHVEYNSVRDKALLKINKQDKSQSTLYSVDHVYGRLRYFPGNICSFQHLVLVDFSFNHIEEIANISCLVHLDTLKLKGNKLKYISNTTFINLRNLREVDLSHNLIQKMDPNIFNIAGVQTYHVDVSQNILKTLDITNVFPENALFCEVNYTHSLFGKFVNTADMRLNPNKTYGSGEVILSNCVFPDHPLSLLLVSHPQDYPLISKVFQHGRIFMEGTAVMCDCRLGFILTLFRVMEDFKRRFFAKTDSMKYYCAGPPNMVNYTYMNILEDKNLTHLLVCDVKQFCPKGCKCIEQPSKHRLKVNCENSSFTALPEKVPITKLNVELHLAKNHIANLEYRDYLDKVSLLDLSDNPIQSISPEAIGSLTQATKITLNEHMLKGIPETIRKLDASKIDFGDNPLPCDCDNIWIGDWMRFTRDNSSSKLMCKTFKGVVSAEVVTTSYLDCPVGTSETLLQVMVGLLSALCCMLIWVLIAVQFKFEILLLKRKILKPHSRKKWIYDVFIEFDEESYDVRQYIFKTLQPFLLSKGLEVFIPCADTTPGETTDAIMLSTIMNSKSVLVVLSYGSENIAYSSAFSYFLHDYDRKLILLDFDHSTRNSNSHLKGSAALKRFGYYIPITDRHANICQRLADIFGPSVVKDLQQPSDDTVSDTTEIQLL</sequence>
<dbReference type="InterPro" id="IPR032675">
    <property type="entry name" value="LRR_dom_sf"/>
</dbReference>
<dbReference type="InterPro" id="IPR035897">
    <property type="entry name" value="Toll_tir_struct_dom_sf"/>
</dbReference>
<evidence type="ECO:0000259" key="7">
    <source>
        <dbReference type="Pfam" id="PF01582"/>
    </source>
</evidence>
<feature type="domain" description="TIR" evidence="7">
    <location>
        <begin position="578"/>
        <end position="642"/>
    </location>
</feature>
<proteinExistence type="inferred from homology"/>
<keyword evidence="5" id="KW-1133">Transmembrane helix</keyword>
<evidence type="ECO:0000256" key="4">
    <source>
        <dbReference type="ARBA" id="ARBA00022737"/>
    </source>
</evidence>
<dbReference type="Gene3D" id="3.80.10.10">
    <property type="entry name" value="Ribonuclease Inhibitor"/>
    <property type="match status" value="2"/>
</dbReference>
<dbReference type="InterPro" id="IPR003591">
    <property type="entry name" value="Leu-rich_rpt_typical-subtyp"/>
</dbReference>
<keyword evidence="4" id="KW-0677">Repeat</keyword>
<evidence type="ECO:0000256" key="1">
    <source>
        <dbReference type="ARBA" id="ARBA00009634"/>
    </source>
</evidence>
<dbReference type="GO" id="GO:0005886">
    <property type="term" value="C:plasma membrane"/>
    <property type="evidence" value="ECO:0007669"/>
    <property type="project" value="TreeGrafter"/>
</dbReference>
<evidence type="ECO:0000256" key="6">
    <source>
        <dbReference type="SAM" id="SignalP"/>
    </source>
</evidence>
<comment type="caution">
    <text evidence="8">The sequence shown here is derived from an EMBL/GenBank/DDBJ whole genome shotgun (WGS) entry which is preliminary data.</text>
</comment>
<feature type="transmembrane region" description="Helical" evidence="5">
    <location>
        <begin position="532"/>
        <end position="556"/>
    </location>
</feature>
<keyword evidence="5" id="KW-0812">Transmembrane</keyword>
<keyword evidence="2" id="KW-0433">Leucine-rich repeat</keyword>
<accession>A0A210QZE3</accession>
<dbReference type="PANTHER" id="PTHR24369:SF210">
    <property type="entry name" value="CHAOPTIN-RELATED"/>
    <property type="match status" value="1"/>
</dbReference>
<keyword evidence="5" id="KW-0472">Membrane</keyword>
<keyword evidence="9" id="KW-1185">Reference proteome</keyword>
<dbReference type="InterPro" id="IPR050541">
    <property type="entry name" value="LRR_TM_domain-containing"/>
</dbReference>
<evidence type="ECO:0000256" key="3">
    <source>
        <dbReference type="ARBA" id="ARBA00022729"/>
    </source>
</evidence>
<dbReference type="STRING" id="6573.A0A210QZE3"/>
<dbReference type="PANTHER" id="PTHR24369">
    <property type="entry name" value="ANTIGEN BSP, PUTATIVE-RELATED"/>
    <property type="match status" value="1"/>
</dbReference>
<dbReference type="Proteomes" id="UP000242188">
    <property type="component" value="Unassembled WGS sequence"/>
</dbReference>
<reference evidence="8 9" key="1">
    <citation type="journal article" date="2017" name="Nat. Ecol. Evol.">
        <title>Scallop genome provides insights into evolution of bilaterian karyotype and development.</title>
        <authorList>
            <person name="Wang S."/>
            <person name="Zhang J."/>
            <person name="Jiao W."/>
            <person name="Li J."/>
            <person name="Xun X."/>
            <person name="Sun Y."/>
            <person name="Guo X."/>
            <person name="Huan P."/>
            <person name="Dong B."/>
            <person name="Zhang L."/>
            <person name="Hu X."/>
            <person name="Sun X."/>
            <person name="Wang J."/>
            <person name="Zhao C."/>
            <person name="Wang Y."/>
            <person name="Wang D."/>
            <person name="Huang X."/>
            <person name="Wang R."/>
            <person name="Lv J."/>
            <person name="Li Y."/>
            <person name="Zhang Z."/>
            <person name="Liu B."/>
            <person name="Lu W."/>
            <person name="Hui Y."/>
            <person name="Liang J."/>
            <person name="Zhou Z."/>
            <person name="Hou R."/>
            <person name="Li X."/>
            <person name="Liu Y."/>
            <person name="Li H."/>
            <person name="Ning X."/>
            <person name="Lin Y."/>
            <person name="Zhao L."/>
            <person name="Xing Q."/>
            <person name="Dou J."/>
            <person name="Li Y."/>
            <person name="Mao J."/>
            <person name="Guo H."/>
            <person name="Dou H."/>
            <person name="Li T."/>
            <person name="Mu C."/>
            <person name="Jiang W."/>
            <person name="Fu Q."/>
            <person name="Fu X."/>
            <person name="Miao Y."/>
            <person name="Liu J."/>
            <person name="Yu Q."/>
            <person name="Li R."/>
            <person name="Liao H."/>
            <person name="Li X."/>
            <person name="Kong Y."/>
            <person name="Jiang Z."/>
            <person name="Chourrout D."/>
            <person name="Li R."/>
            <person name="Bao Z."/>
        </authorList>
    </citation>
    <scope>NUCLEOTIDE SEQUENCE [LARGE SCALE GENOMIC DNA]</scope>
    <source>
        <strain evidence="8 9">PY_sf001</strain>
    </source>
</reference>
<gene>
    <name evidence="8" type="ORF">KP79_PYT15286</name>
</gene>
<dbReference type="Pfam" id="PF13855">
    <property type="entry name" value="LRR_8"/>
    <property type="match status" value="1"/>
</dbReference>
<comment type="similarity">
    <text evidence="1">Belongs to the Toll-like receptor family.</text>
</comment>
<dbReference type="Pfam" id="PF01582">
    <property type="entry name" value="TIR"/>
    <property type="match status" value="1"/>
</dbReference>
<dbReference type="EMBL" id="NEDP02001165">
    <property type="protein sequence ID" value="OWF54035.1"/>
    <property type="molecule type" value="Genomic_DNA"/>
</dbReference>
<evidence type="ECO:0000256" key="5">
    <source>
        <dbReference type="SAM" id="Phobius"/>
    </source>
</evidence>
<feature type="signal peptide" evidence="6">
    <location>
        <begin position="1"/>
        <end position="29"/>
    </location>
</feature>
<keyword evidence="3 6" id="KW-0732">Signal</keyword>
<evidence type="ECO:0000313" key="9">
    <source>
        <dbReference type="Proteomes" id="UP000242188"/>
    </source>
</evidence>
<name>A0A210QZE3_MIZYE</name>
<dbReference type="OrthoDB" id="6156625at2759"/>
<organism evidence="8 9">
    <name type="scientific">Mizuhopecten yessoensis</name>
    <name type="common">Japanese scallop</name>
    <name type="synonym">Patinopecten yessoensis</name>
    <dbReference type="NCBI Taxonomy" id="6573"/>
    <lineage>
        <taxon>Eukaryota</taxon>
        <taxon>Metazoa</taxon>
        <taxon>Spiralia</taxon>
        <taxon>Lophotrochozoa</taxon>
        <taxon>Mollusca</taxon>
        <taxon>Bivalvia</taxon>
        <taxon>Autobranchia</taxon>
        <taxon>Pteriomorphia</taxon>
        <taxon>Pectinida</taxon>
        <taxon>Pectinoidea</taxon>
        <taxon>Pectinidae</taxon>
        <taxon>Mizuhopecten</taxon>
    </lineage>
</organism>
<dbReference type="SUPFAM" id="SSF52200">
    <property type="entry name" value="Toll/Interleukin receptor TIR domain"/>
    <property type="match status" value="1"/>
</dbReference>
<feature type="chain" id="PRO_5012984730" evidence="6">
    <location>
        <begin position="30"/>
        <end position="736"/>
    </location>
</feature>
<dbReference type="InterPro" id="IPR001611">
    <property type="entry name" value="Leu-rich_rpt"/>
</dbReference>
<evidence type="ECO:0000256" key="2">
    <source>
        <dbReference type="ARBA" id="ARBA00022614"/>
    </source>
</evidence>
<dbReference type="Gene3D" id="3.40.50.10140">
    <property type="entry name" value="Toll/interleukin-1 receptor homology (TIR) domain"/>
    <property type="match status" value="1"/>
</dbReference>
<dbReference type="SMART" id="SM00369">
    <property type="entry name" value="LRR_TYP"/>
    <property type="match status" value="3"/>
</dbReference>